<geneLocation type="plasmid" evidence="1 2">
    <name>pPRADMK78_01</name>
</geneLocation>
<protein>
    <submittedName>
        <fullName evidence="1">Uncharacterized protein</fullName>
    </submittedName>
</protein>
<sequence length="62" mass="6930">MTSDNRVPLPVSETGYKSGVAACADVDEMGGAVPFALDWLDYAAESREWKAYLERMRQLTLF</sequence>
<dbReference type="EMBL" id="CP058351">
    <property type="protein sequence ID" value="QLF71768.1"/>
    <property type="molecule type" value="Genomic_DNA"/>
</dbReference>
<organism evidence="1 2">
    <name type="scientific">Peteryoungia desertarenae</name>
    <dbReference type="NCBI Taxonomy" id="1813451"/>
    <lineage>
        <taxon>Bacteria</taxon>
        <taxon>Pseudomonadati</taxon>
        <taxon>Pseudomonadota</taxon>
        <taxon>Alphaproteobacteria</taxon>
        <taxon>Hyphomicrobiales</taxon>
        <taxon>Rhizobiaceae</taxon>
        <taxon>Peteryoungia</taxon>
    </lineage>
</organism>
<accession>A0ABX6QT40</accession>
<evidence type="ECO:0000313" key="1">
    <source>
        <dbReference type="EMBL" id="QLF71768.1"/>
    </source>
</evidence>
<keyword evidence="2" id="KW-1185">Reference proteome</keyword>
<keyword evidence="1" id="KW-0614">Plasmid</keyword>
<proteinExistence type="predicted"/>
<evidence type="ECO:0000313" key="2">
    <source>
        <dbReference type="Proteomes" id="UP000308530"/>
    </source>
</evidence>
<name>A0ABX6QT40_9HYPH</name>
<gene>
    <name evidence="1" type="ORF">FE840_019295</name>
</gene>
<dbReference type="Proteomes" id="UP000308530">
    <property type="component" value="Plasmid pPRADMK78_01"/>
</dbReference>
<dbReference type="RefSeq" id="WP_179028224.1">
    <property type="nucleotide sequence ID" value="NZ_CP058351.1"/>
</dbReference>
<reference evidence="1 2" key="1">
    <citation type="submission" date="2020-06" db="EMBL/GenBank/DDBJ databases">
        <title>Genome sequence of Rhizobium sp strain ADMK78.</title>
        <authorList>
            <person name="Rahi P."/>
        </authorList>
    </citation>
    <scope>NUCLEOTIDE SEQUENCE [LARGE SCALE GENOMIC DNA]</scope>
    <source>
        <strain evidence="1 2">ADMK78</strain>
        <plasmid evidence="1 2">pPRADMK78_01</plasmid>
    </source>
</reference>